<comment type="pathway">
    <text evidence="7">Protein modification; lipoprotein biosynthesis (diacylglyceryl transfer).</text>
</comment>
<keyword evidence="3 7" id="KW-0808">Transferase</keyword>
<comment type="catalytic activity">
    <reaction evidence="7">
        <text>L-cysteinyl-[prolipoprotein] + a 1,2-diacyl-sn-glycero-3-phospho-(1'-sn-glycerol) = an S-1,2-diacyl-sn-glyceryl-L-cysteinyl-[prolipoprotein] + sn-glycerol 1-phosphate + H(+)</text>
        <dbReference type="Rhea" id="RHEA:56712"/>
        <dbReference type="Rhea" id="RHEA-COMP:14679"/>
        <dbReference type="Rhea" id="RHEA-COMP:14680"/>
        <dbReference type="ChEBI" id="CHEBI:15378"/>
        <dbReference type="ChEBI" id="CHEBI:29950"/>
        <dbReference type="ChEBI" id="CHEBI:57685"/>
        <dbReference type="ChEBI" id="CHEBI:64716"/>
        <dbReference type="ChEBI" id="CHEBI:140658"/>
        <dbReference type="EC" id="2.5.1.145"/>
    </reaction>
</comment>
<feature type="region of interest" description="Disordered" evidence="8">
    <location>
        <begin position="1"/>
        <end position="20"/>
    </location>
</feature>
<dbReference type="EMBL" id="VBAM01000097">
    <property type="protein sequence ID" value="TMJ14610.1"/>
    <property type="molecule type" value="Genomic_DNA"/>
</dbReference>
<dbReference type="AlphaFoldDB" id="A0A537M2U9"/>
<dbReference type="Proteomes" id="UP000320393">
    <property type="component" value="Unassembled WGS sequence"/>
</dbReference>
<keyword evidence="9" id="KW-0449">Lipoprotein</keyword>
<feature type="transmembrane region" description="Helical" evidence="7">
    <location>
        <begin position="187"/>
        <end position="209"/>
    </location>
</feature>
<feature type="region of interest" description="Disordered" evidence="8">
    <location>
        <begin position="316"/>
        <end position="338"/>
    </location>
</feature>
<name>A0A537M2U9_9BACT</name>
<feature type="compositionally biased region" description="Basic residues" evidence="8">
    <location>
        <begin position="1"/>
        <end position="12"/>
    </location>
</feature>
<feature type="compositionally biased region" description="Basic residues" evidence="8">
    <location>
        <begin position="31"/>
        <end position="42"/>
    </location>
</feature>
<gene>
    <name evidence="7" type="primary">lgt</name>
    <name evidence="9" type="ORF">E6H02_03005</name>
</gene>
<feature type="transmembrane region" description="Helical" evidence="7">
    <location>
        <begin position="229"/>
        <end position="247"/>
    </location>
</feature>
<feature type="transmembrane region" description="Helical" evidence="7">
    <location>
        <begin position="120"/>
        <end position="137"/>
    </location>
</feature>
<dbReference type="GO" id="GO:0005886">
    <property type="term" value="C:plasma membrane"/>
    <property type="evidence" value="ECO:0007669"/>
    <property type="project" value="UniProtKB-SubCell"/>
</dbReference>
<accession>A0A537M2U9</accession>
<dbReference type="UniPathway" id="UPA00664"/>
<evidence type="ECO:0000313" key="9">
    <source>
        <dbReference type="EMBL" id="TMJ14610.1"/>
    </source>
</evidence>
<comment type="function">
    <text evidence="7">Catalyzes the transfer of the diacylglyceryl group from phosphatidylglycerol to the sulfhydryl group of the N-terminal cysteine of a prolipoprotein, the first step in the formation of mature lipoproteins.</text>
</comment>
<feature type="transmembrane region" description="Helical" evidence="7">
    <location>
        <begin position="78"/>
        <end position="99"/>
    </location>
</feature>
<evidence type="ECO:0000256" key="1">
    <source>
        <dbReference type="ARBA" id="ARBA00007150"/>
    </source>
</evidence>
<evidence type="ECO:0000256" key="3">
    <source>
        <dbReference type="ARBA" id="ARBA00022679"/>
    </source>
</evidence>
<proteinExistence type="inferred from homology"/>
<comment type="subcellular location">
    <subcellularLocation>
        <location evidence="7">Cell membrane</location>
        <topology evidence="7">Multi-pass membrane protein</topology>
    </subcellularLocation>
</comment>
<feature type="transmembrane region" description="Helical" evidence="7">
    <location>
        <begin position="289"/>
        <end position="307"/>
    </location>
</feature>
<feature type="transmembrane region" description="Helical" evidence="7">
    <location>
        <begin position="157"/>
        <end position="175"/>
    </location>
</feature>
<dbReference type="PANTHER" id="PTHR30589:SF0">
    <property type="entry name" value="PHOSPHATIDYLGLYCEROL--PROLIPOPROTEIN DIACYLGLYCERYL TRANSFERASE"/>
    <property type="match status" value="1"/>
</dbReference>
<reference evidence="9 10" key="1">
    <citation type="journal article" date="2019" name="Nat. Microbiol.">
        <title>Mediterranean grassland soil C-N compound turnover is dependent on rainfall and depth, and is mediated by genomically divergent microorganisms.</title>
        <authorList>
            <person name="Diamond S."/>
            <person name="Andeer P.F."/>
            <person name="Li Z."/>
            <person name="Crits-Christoph A."/>
            <person name="Burstein D."/>
            <person name="Anantharaman K."/>
            <person name="Lane K.R."/>
            <person name="Thomas B.C."/>
            <person name="Pan C."/>
            <person name="Northen T.R."/>
            <person name="Banfield J.F."/>
        </authorList>
    </citation>
    <scope>NUCLEOTIDE SEQUENCE [LARGE SCALE GENOMIC DNA]</scope>
    <source>
        <strain evidence="9">NP_5</strain>
    </source>
</reference>
<dbReference type="GO" id="GO:0008961">
    <property type="term" value="F:phosphatidylglycerol-prolipoprotein diacylglyceryl transferase activity"/>
    <property type="evidence" value="ECO:0007669"/>
    <property type="project" value="UniProtKB-UniRule"/>
</dbReference>
<evidence type="ECO:0000256" key="8">
    <source>
        <dbReference type="SAM" id="MobiDB-lite"/>
    </source>
</evidence>
<dbReference type="PANTHER" id="PTHR30589">
    <property type="entry name" value="PROLIPOPROTEIN DIACYLGLYCERYL TRANSFERASE"/>
    <property type="match status" value="1"/>
</dbReference>
<feature type="transmembrane region" description="Helical" evidence="7">
    <location>
        <begin position="259"/>
        <end position="277"/>
    </location>
</feature>
<evidence type="ECO:0000256" key="5">
    <source>
        <dbReference type="ARBA" id="ARBA00022989"/>
    </source>
</evidence>
<feature type="compositionally biased region" description="Basic and acidic residues" evidence="8">
    <location>
        <begin position="43"/>
        <end position="53"/>
    </location>
</feature>
<organism evidence="9 10">
    <name type="scientific">Candidatus Segetimicrobium genomatis</name>
    <dbReference type="NCBI Taxonomy" id="2569760"/>
    <lineage>
        <taxon>Bacteria</taxon>
        <taxon>Bacillati</taxon>
        <taxon>Candidatus Sysuimicrobiota</taxon>
        <taxon>Candidatus Sysuimicrobiia</taxon>
        <taxon>Candidatus Sysuimicrobiales</taxon>
        <taxon>Candidatus Segetimicrobiaceae</taxon>
        <taxon>Candidatus Segetimicrobium</taxon>
    </lineage>
</organism>
<comment type="caution">
    <text evidence="7">Lacks conserved residue(s) required for the propagation of feature annotation.</text>
</comment>
<keyword evidence="2 7" id="KW-1003">Cell membrane</keyword>
<evidence type="ECO:0000256" key="7">
    <source>
        <dbReference type="HAMAP-Rule" id="MF_01147"/>
    </source>
</evidence>
<comment type="caution">
    <text evidence="9">The sequence shown here is derived from an EMBL/GenBank/DDBJ whole genome shotgun (WGS) entry which is preliminary data.</text>
</comment>
<evidence type="ECO:0000256" key="6">
    <source>
        <dbReference type="ARBA" id="ARBA00023136"/>
    </source>
</evidence>
<evidence type="ECO:0000313" key="10">
    <source>
        <dbReference type="Proteomes" id="UP000320393"/>
    </source>
</evidence>
<dbReference type="InterPro" id="IPR001640">
    <property type="entry name" value="Lgt"/>
</dbReference>
<sequence>MGCRLHGRRGAREHRGSPPLRLCGGLSRRPRLARVQSGRRRDRRGDRRVDRGFLEPPVPRKTGGEQVKPVLFQIPTPFGTFPVSSFGIFLLLAFIAAILETRTRTRRLGWDSGEVVDLSLYAIIGGIVGARLGYVLVNLRDFAAAPLRGFMIRVDAGLTFYGALLGGALVAWVYGRKRDWRLPQIADAAAPGLALGYAIAMIGALLYGLNYGRPTHVPWAVMLFGEPRHPTQLYLTVAALAVYVVLLAADRIPRPPGRLFWLFVLLMAVARIGIDVFMDSPHVLDGLTLAQVAGFLAGALAVVMLLMGGRSVPAGQAAAGSGPPAEPIAPPSAGGSHG</sequence>
<protein>
    <recommendedName>
        <fullName evidence="7">Phosphatidylglycerol--prolipoprotein diacylglyceryl transferase</fullName>
        <ecNumber evidence="7">2.5.1.145</ecNumber>
    </recommendedName>
</protein>
<comment type="similarity">
    <text evidence="1 7">Belongs to the Lgt family.</text>
</comment>
<dbReference type="HAMAP" id="MF_01147">
    <property type="entry name" value="Lgt"/>
    <property type="match status" value="1"/>
</dbReference>
<feature type="region of interest" description="Disordered" evidence="8">
    <location>
        <begin position="31"/>
        <end position="61"/>
    </location>
</feature>
<dbReference type="GO" id="GO:0042158">
    <property type="term" value="P:lipoprotein biosynthetic process"/>
    <property type="evidence" value="ECO:0007669"/>
    <property type="project" value="UniProtKB-UniRule"/>
</dbReference>
<dbReference type="Pfam" id="PF01790">
    <property type="entry name" value="LGT"/>
    <property type="match status" value="1"/>
</dbReference>
<keyword evidence="5 7" id="KW-1133">Transmembrane helix</keyword>
<keyword evidence="6 7" id="KW-0472">Membrane</keyword>
<dbReference type="EC" id="2.5.1.145" evidence="7"/>
<evidence type="ECO:0000256" key="2">
    <source>
        <dbReference type="ARBA" id="ARBA00022475"/>
    </source>
</evidence>
<keyword evidence="4 7" id="KW-0812">Transmembrane</keyword>
<evidence type="ECO:0000256" key="4">
    <source>
        <dbReference type="ARBA" id="ARBA00022692"/>
    </source>
</evidence>